<dbReference type="InterPro" id="IPR007341">
    <property type="entry name" value="Transgly_assoc"/>
</dbReference>
<keyword evidence="9" id="KW-1185">Reference proteome</keyword>
<evidence type="ECO:0000256" key="1">
    <source>
        <dbReference type="ARBA" id="ARBA00004651"/>
    </source>
</evidence>
<comment type="similarity">
    <text evidence="2">Belongs to the UPF0410 family.</text>
</comment>
<proteinExistence type="inferred from homology"/>
<feature type="transmembrane region" description="Helical" evidence="7">
    <location>
        <begin position="63"/>
        <end position="85"/>
    </location>
</feature>
<evidence type="ECO:0008006" key="10">
    <source>
        <dbReference type="Google" id="ProtNLM"/>
    </source>
</evidence>
<evidence type="ECO:0000313" key="8">
    <source>
        <dbReference type="EMBL" id="AWH93222.1"/>
    </source>
</evidence>
<gene>
    <name evidence="8" type="ORF">A6035_14690</name>
</gene>
<keyword evidence="6 7" id="KW-0472">Membrane</keyword>
<dbReference type="EMBL" id="CP015449">
    <property type="protein sequence ID" value="AWH93222.1"/>
    <property type="molecule type" value="Genomic_DNA"/>
</dbReference>
<protein>
    <recommendedName>
        <fullName evidence="10">Transglycosylase</fullName>
    </recommendedName>
</protein>
<dbReference type="OrthoDB" id="5245115at2"/>
<dbReference type="RefSeq" id="WP_063972359.1">
    <property type="nucleotide sequence ID" value="NZ_CP015449.1"/>
</dbReference>
<dbReference type="GO" id="GO:0005886">
    <property type="term" value="C:plasma membrane"/>
    <property type="evidence" value="ECO:0007669"/>
    <property type="project" value="UniProtKB-SubCell"/>
</dbReference>
<dbReference type="PANTHER" id="PTHR33884">
    <property type="entry name" value="UPF0410 PROTEIN YMGE"/>
    <property type="match status" value="1"/>
</dbReference>
<name>A0A2S1RAD4_9ACTN</name>
<evidence type="ECO:0000256" key="4">
    <source>
        <dbReference type="ARBA" id="ARBA00022692"/>
    </source>
</evidence>
<evidence type="ECO:0000256" key="2">
    <source>
        <dbReference type="ARBA" id="ARBA00011006"/>
    </source>
</evidence>
<dbReference type="Pfam" id="PF04226">
    <property type="entry name" value="Transgly_assoc"/>
    <property type="match status" value="1"/>
</dbReference>
<dbReference type="AlphaFoldDB" id="A0A2S1RAD4"/>
<accession>A0A2S1RAD4</accession>
<sequence>MGTIIAWIIIGGLAGWIASKIMKRDAEMGIVANILAGVIGAFVVGWLVSFFTNSEGGAMPEAFSIPGILAAIVGACLLIWIVSAIRGRGRTRV</sequence>
<feature type="transmembrane region" description="Helical" evidence="7">
    <location>
        <begin position="30"/>
        <end position="51"/>
    </location>
</feature>
<dbReference type="PANTHER" id="PTHR33884:SF3">
    <property type="entry name" value="UPF0410 PROTEIN YMGE"/>
    <property type="match status" value="1"/>
</dbReference>
<evidence type="ECO:0000256" key="6">
    <source>
        <dbReference type="ARBA" id="ARBA00023136"/>
    </source>
</evidence>
<dbReference type="KEGG" id="dlu:A6035_14690"/>
<keyword evidence="3" id="KW-1003">Cell membrane</keyword>
<evidence type="ECO:0000256" key="3">
    <source>
        <dbReference type="ARBA" id="ARBA00022475"/>
    </source>
</evidence>
<keyword evidence="4 7" id="KW-0812">Transmembrane</keyword>
<comment type="subcellular location">
    <subcellularLocation>
        <location evidence="1">Cell membrane</location>
        <topology evidence="1">Multi-pass membrane protein</topology>
    </subcellularLocation>
</comment>
<organism evidence="8 9">
    <name type="scientific">Dietzia lutea</name>
    <dbReference type="NCBI Taxonomy" id="546160"/>
    <lineage>
        <taxon>Bacteria</taxon>
        <taxon>Bacillati</taxon>
        <taxon>Actinomycetota</taxon>
        <taxon>Actinomycetes</taxon>
        <taxon>Mycobacteriales</taxon>
        <taxon>Dietziaceae</taxon>
        <taxon>Dietzia</taxon>
    </lineage>
</organism>
<evidence type="ECO:0000256" key="5">
    <source>
        <dbReference type="ARBA" id="ARBA00022989"/>
    </source>
</evidence>
<reference evidence="8 9" key="1">
    <citation type="submission" date="2016-04" db="EMBL/GenBank/DDBJ databases">
        <title>Complete genome sequence of Dietzia lutea YIM 80766T, a strain isolated from desert soil in Egypt.</title>
        <authorList>
            <person name="Zhao J."/>
            <person name="Hu B."/>
            <person name="Geng S."/>
            <person name="Nie Y."/>
            <person name="Tang Y."/>
        </authorList>
    </citation>
    <scope>NUCLEOTIDE SEQUENCE [LARGE SCALE GENOMIC DNA]</scope>
    <source>
        <strain evidence="8 9">YIM 80766</strain>
    </source>
</reference>
<keyword evidence="5 7" id="KW-1133">Transmembrane helix</keyword>
<feature type="transmembrane region" description="Helical" evidence="7">
    <location>
        <begin position="6"/>
        <end position="23"/>
    </location>
</feature>
<evidence type="ECO:0000256" key="7">
    <source>
        <dbReference type="SAM" id="Phobius"/>
    </source>
</evidence>
<dbReference type="Proteomes" id="UP000244928">
    <property type="component" value="Chromosome"/>
</dbReference>
<evidence type="ECO:0000313" key="9">
    <source>
        <dbReference type="Proteomes" id="UP000244928"/>
    </source>
</evidence>